<dbReference type="GO" id="GO:0070681">
    <property type="term" value="P:glutaminyl-tRNAGln biosynthesis via transamidation"/>
    <property type="evidence" value="ECO:0007669"/>
    <property type="project" value="TreeGrafter"/>
</dbReference>
<name>A0A1G1WIM5_9BACT</name>
<dbReference type="Gene3D" id="1.10.20.60">
    <property type="entry name" value="Glu-tRNAGln amidotransferase C subunit, N-terminal domain"/>
    <property type="match status" value="1"/>
</dbReference>
<reference evidence="2 3" key="1">
    <citation type="journal article" date="2016" name="Nat. Commun.">
        <title>Thousands of microbial genomes shed light on interconnected biogeochemical processes in an aquifer system.</title>
        <authorList>
            <person name="Anantharaman K."/>
            <person name="Brown C.T."/>
            <person name="Hug L.A."/>
            <person name="Sharon I."/>
            <person name="Castelle C.J."/>
            <person name="Probst A.J."/>
            <person name="Thomas B.C."/>
            <person name="Singh A."/>
            <person name="Wilkins M.J."/>
            <person name="Karaoz U."/>
            <person name="Brodie E.L."/>
            <person name="Williams K.H."/>
            <person name="Hubbard S.S."/>
            <person name="Banfield J.F."/>
        </authorList>
    </citation>
    <scope>NUCLEOTIDE SEQUENCE [LARGE SCALE GENOMIC DNA]</scope>
</reference>
<dbReference type="Proteomes" id="UP000176645">
    <property type="component" value="Unassembled WGS sequence"/>
</dbReference>
<dbReference type="Pfam" id="PF02686">
    <property type="entry name" value="GatC"/>
    <property type="match status" value="1"/>
</dbReference>
<comment type="catalytic activity">
    <reaction evidence="1">
        <text>L-glutamyl-tRNA(Gln) + L-glutamine + ATP + H2O = L-glutaminyl-tRNA(Gln) + L-glutamate + ADP + phosphate + H(+)</text>
        <dbReference type="Rhea" id="RHEA:17521"/>
        <dbReference type="Rhea" id="RHEA-COMP:9681"/>
        <dbReference type="Rhea" id="RHEA-COMP:9684"/>
        <dbReference type="ChEBI" id="CHEBI:15377"/>
        <dbReference type="ChEBI" id="CHEBI:15378"/>
        <dbReference type="ChEBI" id="CHEBI:29985"/>
        <dbReference type="ChEBI" id="CHEBI:30616"/>
        <dbReference type="ChEBI" id="CHEBI:43474"/>
        <dbReference type="ChEBI" id="CHEBI:58359"/>
        <dbReference type="ChEBI" id="CHEBI:78520"/>
        <dbReference type="ChEBI" id="CHEBI:78521"/>
        <dbReference type="ChEBI" id="CHEBI:456216"/>
    </reaction>
</comment>
<dbReference type="GO" id="GO:0006412">
    <property type="term" value="P:translation"/>
    <property type="evidence" value="ECO:0007669"/>
    <property type="project" value="UniProtKB-UniRule"/>
</dbReference>
<dbReference type="EC" id="6.3.5.-" evidence="1"/>
<sequence>MKTKITLEQVRHVANLANLPLTDEELKKFSRQLSEVIDFNISLLHKVPTEKVEPTAHVLGITNVLRTDETEPGLTVNEVLQNTKGQHNNFFKVKAILERS</sequence>
<evidence type="ECO:0000313" key="3">
    <source>
        <dbReference type="Proteomes" id="UP000176645"/>
    </source>
</evidence>
<evidence type="ECO:0000256" key="1">
    <source>
        <dbReference type="HAMAP-Rule" id="MF_00122"/>
    </source>
</evidence>
<dbReference type="EMBL" id="MHCU01000031">
    <property type="protein sequence ID" value="OGY27588.1"/>
    <property type="molecule type" value="Genomic_DNA"/>
</dbReference>
<evidence type="ECO:0000313" key="2">
    <source>
        <dbReference type="EMBL" id="OGY27588.1"/>
    </source>
</evidence>
<dbReference type="AlphaFoldDB" id="A0A1G1WIM5"/>
<proteinExistence type="inferred from homology"/>
<accession>A0A1G1WIM5</accession>
<gene>
    <name evidence="1" type="primary">gatC</name>
    <name evidence="2" type="ORF">A2Z42_03935</name>
</gene>
<comment type="subunit">
    <text evidence="1">Heterotrimer of A, B and C subunits.</text>
</comment>
<keyword evidence="1" id="KW-0547">Nucleotide-binding</keyword>
<dbReference type="GO" id="GO:0006450">
    <property type="term" value="P:regulation of translational fidelity"/>
    <property type="evidence" value="ECO:0007669"/>
    <property type="project" value="InterPro"/>
</dbReference>
<dbReference type="NCBIfam" id="TIGR00135">
    <property type="entry name" value="gatC"/>
    <property type="match status" value="1"/>
</dbReference>
<protein>
    <recommendedName>
        <fullName evidence="1">Aspartyl/glutamyl-tRNA(Asn/Gln) amidotransferase subunit C</fullName>
        <shortName evidence="1">Asp/Glu-ADT subunit C</shortName>
        <ecNumber evidence="1">6.3.5.-</ecNumber>
    </recommendedName>
</protein>
<dbReference type="InterPro" id="IPR003837">
    <property type="entry name" value="GatC"/>
</dbReference>
<comment type="similarity">
    <text evidence="1">Belongs to the GatC family.</text>
</comment>
<dbReference type="GO" id="GO:0005524">
    <property type="term" value="F:ATP binding"/>
    <property type="evidence" value="ECO:0007669"/>
    <property type="project" value="UniProtKB-KW"/>
</dbReference>
<organism evidence="2 3">
    <name type="scientific">Candidatus Woykebacteria bacterium RBG_19FT_COMBO_43_10</name>
    <dbReference type="NCBI Taxonomy" id="1802598"/>
    <lineage>
        <taxon>Bacteria</taxon>
        <taxon>Candidatus Woykeibacteriota</taxon>
    </lineage>
</organism>
<dbReference type="PANTHER" id="PTHR15004:SF0">
    <property type="entry name" value="GLUTAMYL-TRNA(GLN) AMIDOTRANSFERASE SUBUNIT C, MITOCHONDRIAL"/>
    <property type="match status" value="1"/>
</dbReference>
<keyword evidence="1" id="KW-0648">Protein biosynthesis</keyword>
<keyword evidence="1" id="KW-0067">ATP-binding</keyword>
<dbReference type="HAMAP" id="MF_00122">
    <property type="entry name" value="GatC"/>
    <property type="match status" value="1"/>
</dbReference>
<dbReference type="GO" id="GO:0050567">
    <property type="term" value="F:glutaminyl-tRNA synthase (glutamine-hydrolyzing) activity"/>
    <property type="evidence" value="ECO:0007669"/>
    <property type="project" value="UniProtKB-UniRule"/>
</dbReference>
<dbReference type="SUPFAM" id="SSF141000">
    <property type="entry name" value="Glu-tRNAGln amidotransferase C subunit"/>
    <property type="match status" value="1"/>
</dbReference>
<comment type="caution">
    <text evidence="2">The sequence shown here is derived from an EMBL/GenBank/DDBJ whole genome shotgun (WGS) entry which is preliminary data.</text>
</comment>
<dbReference type="InterPro" id="IPR036113">
    <property type="entry name" value="Asp/Glu-ADT_sf_sub_c"/>
</dbReference>
<keyword evidence="1" id="KW-0436">Ligase</keyword>
<comment type="catalytic activity">
    <reaction evidence="1">
        <text>L-aspartyl-tRNA(Asn) + L-glutamine + ATP + H2O = L-asparaginyl-tRNA(Asn) + L-glutamate + ADP + phosphate + 2 H(+)</text>
        <dbReference type="Rhea" id="RHEA:14513"/>
        <dbReference type="Rhea" id="RHEA-COMP:9674"/>
        <dbReference type="Rhea" id="RHEA-COMP:9677"/>
        <dbReference type="ChEBI" id="CHEBI:15377"/>
        <dbReference type="ChEBI" id="CHEBI:15378"/>
        <dbReference type="ChEBI" id="CHEBI:29985"/>
        <dbReference type="ChEBI" id="CHEBI:30616"/>
        <dbReference type="ChEBI" id="CHEBI:43474"/>
        <dbReference type="ChEBI" id="CHEBI:58359"/>
        <dbReference type="ChEBI" id="CHEBI:78515"/>
        <dbReference type="ChEBI" id="CHEBI:78516"/>
        <dbReference type="ChEBI" id="CHEBI:456216"/>
    </reaction>
</comment>
<dbReference type="GO" id="GO:0050566">
    <property type="term" value="F:asparaginyl-tRNA synthase (glutamine-hydrolyzing) activity"/>
    <property type="evidence" value="ECO:0007669"/>
    <property type="project" value="RHEA"/>
</dbReference>
<dbReference type="PANTHER" id="PTHR15004">
    <property type="entry name" value="GLUTAMYL-TRNA(GLN) AMIDOTRANSFERASE SUBUNIT C, MITOCHONDRIAL"/>
    <property type="match status" value="1"/>
</dbReference>
<comment type="function">
    <text evidence="1">Allows the formation of correctly charged Asn-tRNA(Asn) or Gln-tRNA(Gln) through the transamidation of misacylated Asp-tRNA(Asn) or Glu-tRNA(Gln) in organisms which lack either or both of asparaginyl-tRNA or glutaminyl-tRNA synthetases. The reaction takes place in the presence of glutamine and ATP through an activated phospho-Asp-tRNA(Asn) or phospho-Glu-tRNA(Gln).</text>
</comment>